<gene>
    <name evidence="1" type="ORF">HF292_005000</name>
</gene>
<dbReference type="EMBL" id="CP130946">
    <property type="protein sequence ID" value="XRP74010.1"/>
    <property type="molecule type" value="Genomic_DNA"/>
</dbReference>
<organism evidence="1 2">
    <name type="scientific">Acidithiobacillus ferruginosus</name>
    <dbReference type="NCBI Taxonomy" id="3063951"/>
    <lineage>
        <taxon>Bacteria</taxon>
        <taxon>Pseudomonadati</taxon>
        <taxon>Pseudomonadota</taxon>
        <taxon>Acidithiobacillia</taxon>
        <taxon>Acidithiobacillales</taxon>
        <taxon>Acidithiobacillaceae</taxon>
        <taxon>Acidithiobacillus</taxon>
    </lineage>
</organism>
<keyword evidence="2" id="KW-1185">Reference proteome</keyword>
<reference evidence="1 2" key="1">
    <citation type="journal article" date="2021" name="ISME J.">
        <title>Genomic evolution of the class Acidithiobacillia: deep-branching Proteobacteria living in extreme acidic conditions.</title>
        <authorList>
            <person name="Moya-Beltran A."/>
            <person name="Beard S."/>
            <person name="Rojas-Villalobos C."/>
            <person name="Issotta F."/>
            <person name="Gallardo Y."/>
            <person name="Ulloa R."/>
            <person name="Giaveno A."/>
            <person name="Degli Esposti M."/>
            <person name="Johnson D.B."/>
            <person name="Quatrini R."/>
        </authorList>
    </citation>
    <scope>NUCLEOTIDE SEQUENCE [LARGE SCALE GENOMIC DNA]</scope>
    <source>
        <strain evidence="1 2">CF3</strain>
    </source>
</reference>
<accession>A0ACD5IKD2</accession>
<evidence type="ECO:0000313" key="2">
    <source>
        <dbReference type="Proteomes" id="UP001196097"/>
    </source>
</evidence>
<name>A0ACD5IKD2_9PROT</name>
<protein>
    <submittedName>
        <fullName evidence="1">Replication initiation protein</fullName>
    </submittedName>
</protein>
<evidence type="ECO:0000313" key="1">
    <source>
        <dbReference type="EMBL" id="XRP74010.1"/>
    </source>
</evidence>
<sequence length="376" mass="42663">MAGYVGWAAILKCNHALSTDNLRRALQNSTDSQDISELQQILDTRTAYRKATNTTPPADLHPILQLMVTRMPQKPYFSDDLSRGIRIREKSAALRHREIQPNQPWERQCLALDIDHTEQLVGLPPPNVTVTNTANGHRHVAIVWKKPVLVGPNASRKAEAYYTDIARAVGQCWKADPNYTGLLMHNPLHSHWRTEIYQPEPYELNDFRDALRIVREMPTAANHPRFKGGEWVDRYAALGRNCATWEACRWPAYSMGRDATVDAVLRLVESYNATHNSPPLGHRECRHIALSISNYVLASKRKGHSMTDTDWRQWVEHTHTPEVQARRGKASGEARRGASEQERATARLMRADGSSYGVISQVLGIPESTIKRWCKN</sequence>
<proteinExistence type="predicted"/>
<dbReference type="Proteomes" id="UP001196097">
    <property type="component" value="Chromosome"/>
</dbReference>